<dbReference type="PANTHER" id="PTHR12684:SF2">
    <property type="entry name" value="TRNA 2'-PHOSPHOTRANSFERASE 1"/>
    <property type="match status" value="1"/>
</dbReference>
<dbReference type="Proteomes" id="UP000660680">
    <property type="component" value="Unassembled WGS sequence"/>
</dbReference>
<dbReference type="Pfam" id="PF01885">
    <property type="entry name" value="PTS_2-RNA"/>
    <property type="match status" value="1"/>
</dbReference>
<dbReference type="Gene3D" id="1.10.10.970">
    <property type="entry name" value="RNA 2'-phosphotransferase, Tpt1/KptA family, N-terminal domain"/>
    <property type="match status" value="1"/>
</dbReference>
<dbReference type="GO" id="GO:0006388">
    <property type="term" value="P:tRNA splicing, via endonucleolytic cleavage and ligation"/>
    <property type="evidence" value="ECO:0007669"/>
    <property type="project" value="UniProtKB-UniRule"/>
</dbReference>
<evidence type="ECO:0000313" key="6">
    <source>
        <dbReference type="EMBL" id="GGS37968.1"/>
    </source>
</evidence>
<reference evidence="6" key="2">
    <citation type="submission" date="2020-09" db="EMBL/GenBank/DDBJ databases">
        <authorList>
            <person name="Sun Q."/>
            <person name="Ohkuma M."/>
        </authorList>
    </citation>
    <scope>NUCLEOTIDE SEQUENCE</scope>
    <source>
        <strain evidence="6">JCM 3276</strain>
    </source>
</reference>
<dbReference type="EMBL" id="BMRB01000002">
    <property type="protein sequence ID" value="GGS37968.1"/>
    <property type="molecule type" value="Genomic_DNA"/>
</dbReference>
<evidence type="ECO:0000313" key="7">
    <source>
        <dbReference type="Proteomes" id="UP000660680"/>
    </source>
</evidence>
<dbReference type="PANTHER" id="PTHR12684">
    <property type="entry name" value="PUTATIVE PHOSPHOTRANSFERASE"/>
    <property type="match status" value="1"/>
</dbReference>
<sequence length="194" mass="20672">MAGADPIRPRYSLAPGCSTGVAMDEKTMIRHSKRLSRLLRHDPRGLTMDGAGWVPVAEVLAALRLSRAGLDEVVARNNKSRFAYDPSGALIRASQGHSLPVDLGLTPAVPPDVLYHGTVASSLDSIRADGLRPMGRTHVHLSPDVETATRVGARHGRPVVLTVAAGSMHADGLPLYVSENGVWLADHVPPAYLQ</sequence>
<dbReference type="HAMAP" id="MF_00299">
    <property type="entry name" value="KptA"/>
    <property type="match status" value="1"/>
</dbReference>
<evidence type="ECO:0000256" key="1">
    <source>
        <dbReference type="ARBA" id="ARBA00009836"/>
    </source>
</evidence>
<dbReference type="GO" id="GO:0003950">
    <property type="term" value="F:NAD+ poly-ADP-ribosyltransferase activity"/>
    <property type="evidence" value="ECO:0007669"/>
    <property type="project" value="InterPro"/>
</dbReference>
<dbReference type="AlphaFoldDB" id="A0A918GJY6"/>
<evidence type="ECO:0000256" key="3">
    <source>
        <dbReference type="ARBA" id="ARBA00023027"/>
    </source>
</evidence>
<reference evidence="6" key="1">
    <citation type="journal article" date="2014" name="Int. J. Syst. Evol. Microbiol.">
        <title>Complete genome sequence of Corynebacterium casei LMG S-19264T (=DSM 44701T), isolated from a smear-ripened cheese.</title>
        <authorList>
            <consortium name="US DOE Joint Genome Institute (JGI-PGF)"/>
            <person name="Walter F."/>
            <person name="Albersmeier A."/>
            <person name="Kalinowski J."/>
            <person name="Ruckert C."/>
        </authorList>
    </citation>
    <scope>NUCLEOTIDE SEQUENCE</scope>
    <source>
        <strain evidence="6">JCM 3276</strain>
    </source>
</reference>
<dbReference type="Gene3D" id="3.20.170.30">
    <property type="match status" value="1"/>
</dbReference>
<dbReference type="EC" id="2.7.1.-" evidence="5"/>
<accession>A0A918GJY6</accession>
<organism evidence="6 7">
    <name type="scientific">Actinokineospora fastidiosa</name>
    <dbReference type="NCBI Taxonomy" id="1816"/>
    <lineage>
        <taxon>Bacteria</taxon>
        <taxon>Bacillati</taxon>
        <taxon>Actinomycetota</taxon>
        <taxon>Actinomycetes</taxon>
        <taxon>Pseudonocardiales</taxon>
        <taxon>Pseudonocardiaceae</taxon>
        <taxon>Actinokineospora</taxon>
    </lineage>
</organism>
<dbReference type="GO" id="GO:0000215">
    <property type="term" value="F:tRNA 2'-phosphotransferase activity"/>
    <property type="evidence" value="ECO:0007669"/>
    <property type="project" value="TreeGrafter"/>
</dbReference>
<proteinExistence type="inferred from homology"/>
<dbReference type="InterPro" id="IPR042080">
    <property type="entry name" value="RNA_2'-PTrans_N"/>
</dbReference>
<dbReference type="SUPFAM" id="SSF56399">
    <property type="entry name" value="ADP-ribosylation"/>
    <property type="match status" value="1"/>
</dbReference>
<name>A0A918GJY6_9PSEU</name>
<evidence type="ECO:0000256" key="5">
    <source>
        <dbReference type="HAMAP-Rule" id="MF_00299"/>
    </source>
</evidence>
<evidence type="ECO:0000256" key="2">
    <source>
        <dbReference type="ARBA" id="ARBA00022679"/>
    </source>
</evidence>
<dbReference type="InterPro" id="IPR002745">
    <property type="entry name" value="Ptrans_KptA/Tpt1"/>
</dbReference>
<dbReference type="InterPro" id="IPR022928">
    <property type="entry name" value="RNA_2'-PTrans_KptA"/>
</dbReference>
<protein>
    <recommendedName>
        <fullName evidence="5">Probable RNA 2'-phosphotransferase</fullName>
        <ecNumber evidence="5">2.7.1.-</ecNumber>
    </recommendedName>
</protein>
<dbReference type="InterPro" id="IPR042081">
    <property type="entry name" value="RNA_2'-PTrans_C"/>
</dbReference>
<keyword evidence="7" id="KW-1185">Reference proteome</keyword>
<comment type="similarity">
    <text evidence="1 5">Belongs to the KptA/TPT1 family.</text>
</comment>
<evidence type="ECO:0000256" key="4">
    <source>
        <dbReference type="ARBA" id="ARBA00025212"/>
    </source>
</evidence>
<gene>
    <name evidence="5 6" type="primary">kptA</name>
    <name evidence="6" type="ORF">GCM10010171_36080</name>
</gene>
<keyword evidence="2 5" id="KW-0808">Transferase</keyword>
<comment type="function">
    <text evidence="4 5">Removes the 2'-phosphate from RNA via an intermediate in which the phosphate is ADP-ribosylated by NAD followed by a presumed transesterification to release the RNA and generate ADP-ribose 1''-2''-cyclic phosphate (APPR&gt;P). May function as an ADP-ribosylase.</text>
</comment>
<comment type="caution">
    <text evidence="6">The sequence shown here is derived from an EMBL/GenBank/DDBJ whole genome shotgun (WGS) entry which is preliminary data.</text>
</comment>
<keyword evidence="3 5" id="KW-0520">NAD</keyword>